<dbReference type="Proteomes" id="UP000310168">
    <property type="component" value="Unassembled WGS sequence"/>
</dbReference>
<evidence type="ECO:0000313" key="2">
    <source>
        <dbReference type="EMBL" id="TKZ35413.1"/>
    </source>
</evidence>
<proteinExistence type="predicted"/>
<dbReference type="EMBL" id="SJDU01000106">
    <property type="protein sequence ID" value="TKZ35413.1"/>
    <property type="molecule type" value="Genomic_DNA"/>
</dbReference>
<protein>
    <submittedName>
        <fullName evidence="2">Uncharacterized protein</fullName>
    </submittedName>
</protein>
<keyword evidence="3" id="KW-1185">Reference proteome</keyword>
<keyword evidence="1" id="KW-0732">Signal</keyword>
<evidence type="ECO:0000313" key="3">
    <source>
        <dbReference type="Proteomes" id="UP000310168"/>
    </source>
</evidence>
<feature type="chain" id="PRO_5046053280" evidence="1">
    <location>
        <begin position="28"/>
        <end position="233"/>
    </location>
</feature>
<sequence>MRFNKIGQTILLALSLTAIIVAMSCSGADATKPEDLKPDLGKELGSGRRTASNLTLITTNDTKYVLVAGGTGNFFSGSFGISGYTNGAGITVTGISKVTYDNAGTNTDITGIATPVYNDAGGVYRVNFNTTDANITAVNIEYSYKLKLAPAQAPKTTHTKIGVNTNTTVLDNLDLYAEIEGSSEGSLFGKTYVIGATADISSSPTSFSNGLITNNILTNLSIPTNGMYKLWIY</sequence>
<gene>
    <name evidence="2" type="ORF">EZH24_05435</name>
</gene>
<evidence type="ECO:0000256" key="1">
    <source>
        <dbReference type="SAM" id="SignalP"/>
    </source>
</evidence>
<dbReference type="RefSeq" id="WP_137998126.1">
    <property type="nucleotide sequence ID" value="NZ_SJDU01000106.1"/>
</dbReference>
<dbReference type="PROSITE" id="PS51257">
    <property type="entry name" value="PROKAR_LIPOPROTEIN"/>
    <property type="match status" value="1"/>
</dbReference>
<name>A0ABY2TS62_9SPIR</name>
<accession>A0ABY2TS62</accession>
<organism evidence="2 3">
    <name type="scientific">Brachyspira catarrhinii</name>
    <dbReference type="NCBI Taxonomy" id="2528966"/>
    <lineage>
        <taxon>Bacteria</taxon>
        <taxon>Pseudomonadati</taxon>
        <taxon>Spirochaetota</taxon>
        <taxon>Spirochaetia</taxon>
        <taxon>Brachyspirales</taxon>
        <taxon>Brachyspiraceae</taxon>
        <taxon>Brachyspira</taxon>
    </lineage>
</organism>
<feature type="signal peptide" evidence="1">
    <location>
        <begin position="1"/>
        <end position="27"/>
    </location>
</feature>
<comment type="caution">
    <text evidence="2">The sequence shown here is derived from an EMBL/GenBank/DDBJ whole genome shotgun (WGS) entry which is preliminary data.</text>
</comment>
<reference evidence="2 3" key="1">
    <citation type="journal article" date="2019" name="Anaerobe">
        <title>Brachyspira catarrhinii sp. nov., an anaerobic intestinal spirochaete isolated from vervet monkeys may have been misidentified as Brachyspira aalborgi in previous studies.</title>
        <authorList>
            <person name="Phillips N.D."/>
            <person name="La T."/>
            <person name="Hampson D.J."/>
        </authorList>
    </citation>
    <scope>NUCLEOTIDE SEQUENCE [LARGE SCALE GENOMIC DNA]</scope>
    <source>
        <strain evidence="2 3">Z12</strain>
    </source>
</reference>